<sequence>MLEYDFYKNESGRDCLYIKGKLEGLNELASCSISYLEEIVDNLTKLIEGEIATYDFGFEVHSVDCTKEICKVIDTYDGWKEIAQISTPAIYRLMQVIKKFVISNENYVHDDKKRQQDTIASDSPLNEFLFFDGVKTYLFKEQHFDWLYSSDYNDWVNSYVEIGNKRINIIQENVKVLSTFKFFKKEELELLAQKFNLKIREKDAIYYAYSQNHDTHQFEISENEALIVIYCLEGSRAPESIFIYKIIEK</sequence>
<accession>A0ABW4HD97</accession>
<keyword evidence="2" id="KW-1185">Reference proteome</keyword>
<name>A0ABW4HD97_9FLAO</name>
<comment type="caution">
    <text evidence="1">The sequence shown here is derived from an EMBL/GenBank/DDBJ whole genome shotgun (WGS) entry which is preliminary data.</text>
</comment>
<dbReference type="Proteomes" id="UP001597138">
    <property type="component" value="Unassembled WGS sequence"/>
</dbReference>
<protein>
    <submittedName>
        <fullName evidence="1">Uncharacterized protein</fullName>
    </submittedName>
</protein>
<proteinExistence type="predicted"/>
<dbReference type="EMBL" id="JBHUDZ010000009">
    <property type="protein sequence ID" value="MFD1603065.1"/>
    <property type="molecule type" value="Genomic_DNA"/>
</dbReference>
<organism evidence="1 2">
    <name type="scientific">Flavobacterium artemisiae</name>
    <dbReference type="NCBI Taxonomy" id="2126556"/>
    <lineage>
        <taxon>Bacteria</taxon>
        <taxon>Pseudomonadati</taxon>
        <taxon>Bacteroidota</taxon>
        <taxon>Flavobacteriia</taxon>
        <taxon>Flavobacteriales</taxon>
        <taxon>Flavobacteriaceae</taxon>
        <taxon>Flavobacterium</taxon>
    </lineage>
</organism>
<evidence type="ECO:0000313" key="1">
    <source>
        <dbReference type="EMBL" id="MFD1603065.1"/>
    </source>
</evidence>
<reference evidence="2" key="1">
    <citation type="journal article" date="2019" name="Int. J. Syst. Evol. Microbiol.">
        <title>The Global Catalogue of Microorganisms (GCM) 10K type strain sequencing project: providing services to taxonomists for standard genome sequencing and annotation.</title>
        <authorList>
            <consortium name="The Broad Institute Genomics Platform"/>
            <consortium name="The Broad Institute Genome Sequencing Center for Infectious Disease"/>
            <person name="Wu L."/>
            <person name="Ma J."/>
        </authorList>
    </citation>
    <scope>NUCLEOTIDE SEQUENCE [LARGE SCALE GENOMIC DNA]</scope>
    <source>
        <strain evidence="2">CCUG 70865</strain>
    </source>
</reference>
<dbReference type="RefSeq" id="WP_379814132.1">
    <property type="nucleotide sequence ID" value="NZ_JBHUDZ010000009.1"/>
</dbReference>
<evidence type="ECO:0000313" key="2">
    <source>
        <dbReference type="Proteomes" id="UP001597138"/>
    </source>
</evidence>
<gene>
    <name evidence="1" type="ORF">ACFSC2_09995</name>
</gene>